<proteinExistence type="predicted"/>
<gene>
    <name evidence="1" type="ORF">IHE45_09G031900</name>
</gene>
<sequence length="137" mass="16620">MPRKELEKKIVDLVLDSSFWKECVVIVKVAKPLVRVLRIVDGDDRPAMGFIYEAINKAKEEMSKRFQRRKKRVKPYLKIVDSRWDRQLHKNLHAVVYWLNPRFHYNNQEMENHKHTISRLLDVIERYSNENFDLRSK</sequence>
<protein>
    <submittedName>
        <fullName evidence="1">Ribonuclease H-like protein</fullName>
    </submittedName>
</protein>
<evidence type="ECO:0000313" key="2">
    <source>
        <dbReference type="Proteomes" id="UP000827976"/>
    </source>
</evidence>
<keyword evidence="2" id="KW-1185">Reference proteome</keyword>
<dbReference type="Proteomes" id="UP000827976">
    <property type="component" value="Chromosome 9"/>
</dbReference>
<accession>A0ACB7VEB7</accession>
<dbReference type="EMBL" id="CM037019">
    <property type="protein sequence ID" value="KAH7672113.1"/>
    <property type="molecule type" value="Genomic_DNA"/>
</dbReference>
<organism evidence="1 2">
    <name type="scientific">Dioscorea alata</name>
    <name type="common">Purple yam</name>
    <dbReference type="NCBI Taxonomy" id="55571"/>
    <lineage>
        <taxon>Eukaryota</taxon>
        <taxon>Viridiplantae</taxon>
        <taxon>Streptophyta</taxon>
        <taxon>Embryophyta</taxon>
        <taxon>Tracheophyta</taxon>
        <taxon>Spermatophyta</taxon>
        <taxon>Magnoliopsida</taxon>
        <taxon>Liliopsida</taxon>
        <taxon>Dioscoreales</taxon>
        <taxon>Dioscoreaceae</taxon>
        <taxon>Dioscorea</taxon>
    </lineage>
</organism>
<evidence type="ECO:0000313" key="1">
    <source>
        <dbReference type="EMBL" id="KAH7672113.1"/>
    </source>
</evidence>
<comment type="caution">
    <text evidence="1">The sequence shown here is derived from an EMBL/GenBank/DDBJ whole genome shotgun (WGS) entry which is preliminary data.</text>
</comment>
<name>A0ACB7VEB7_DIOAL</name>
<reference evidence="2" key="1">
    <citation type="journal article" date="2022" name="Nat. Commun.">
        <title>Chromosome evolution and the genetic basis of agronomically important traits in greater yam.</title>
        <authorList>
            <person name="Bredeson J.V."/>
            <person name="Lyons J.B."/>
            <person name="Oniyinde I.O."/>
            <person name="Okereke N.R."/>
            <person name="Kolade O."/>
            <person name="Nnabue I."/>
            <person name="Nwadili C.O."/>
            <person name="Hribova E."/>
            <person name="Parker M."/>
            <person name="Nwogha J."/>
            <person name="Shu S."/>
            <person name="Carlson J."/>
            <person name="Kariba R."/>
            <person name="Muthemba S."/>
            <person name="Knop K."/>
            <person name="Barton G.J."/>
            <person name="Sherwood A.V."/>
            <person name="Lopez-Montes A."/>
            <person name="Asiedu R."/>
            <person name="Jamnadass R."/>
            <person name="Muchugi A."/>
            <person name="Goodstein D."/>
            <person name="Egesi C.N."/>
            <person name="Featherston J."/>
            <person name="Asfaw A."/>
            <person name="Simpson G.G."/>
            <person name="Dolezel J."/>
            <person name="Hendre P.S."/>
            <person name="Van Deynze A."/>
            <person name="Kumar P.L."/>
            <person name="Obidiegwu J.E."/>
            <person name="Bhattacharjee R."/>
            <person name="Rokhsar D.S."/>
        </authorList>
    </citation>
    <scope>NUCLEOTIDE SEQUENCE [LARGE SCALE GENOMIC DNA]</scope>
    <source>
        <strain evidence="2">cv. TDa95/00328</strain>
    </source>
</reference>